<keyword evidence="2" id="KW-1185">Reference proteome</keyword>
<reference evidence="1 2" key="1">
    <citation type="submission" date="2014-04" db="EMBL/GenBank/DDBJ databases">
        <authorList>
            <consortium name="DOE Joint Genome Institute"/>
            <person name="Kuo A."/>
            <person name="Gay G."/>
            <person name="Dore J."/>
            <person name="Kohler A."/>
            <person name="Nagy L.G."/>
            <person name="Floudas D."/>
            <person name="Copeland A."/>
            <person name="Barry K.W."/>
            <person name="Cichocki N."/>
            <person name="Veneault-Fourrey C."/>
            <person name="LaButti K."/>
            <person name="Lindquist E.A."/>
            <person name="Lipzen A."/>
            <person name="Lundell T."/>
            <person name="Morin E."/>
            <person name="Murat C."/>
            <person name="Sun H."/>
            <person name="Tunlid A."/>
            <person name="Henrissat B."/>
            <person name="Grigoriev I.V."/>
            <person name="Hibbett D.S."/>
            <person name="Martin F."/>
            <person name="Nordberg H.P."/>
            <person name="Cantor M.N."/>
            <person name="Hua S.X."/>
        </authorList>
    </citation>
    <scope>NUCLEOTIDE SEQUENCE [LARGE SCALE GENOMIC DNA]</scope>
    <source>
        <strain evidence="2">h7</strain>
    </source>
</reference>
<proteinExistence type="predicted"/>
<evidence type="ECO:0000313" key="1">
    <source>
        <dbReference type="EMBL" id="KIM34752.1"/>
    </source>
</evidence>
<protein>
    <submittedName>
        <fullName evidence="1">Uncharacterized protein</fullName>
    </submittedName>
</protein>
<accession>A0A0C2Y0X8</accession>
<dbReference type="AlphaFoldDB" id="A0A0C2Y0X8"/>
<dbReference type="EMBL" id="KN831860">
    <property type="protein sequence ID" value="KIM34752.1"/>
    <property type="molecule type" value="Genomic_DNA"/>
</dbReference>
<reference evidence="2" key="2">
    <citation type="submission" date="2015-01" db="EMBL/GenBank/DDBJ databases">
        <title>Evolutionary Origins and Diversification of the Mycorrhizal Mutualists.</title>
        <authorList>
            <consortium name="DOE Joint Genome Institute"/>
            <consortium name="Mycorrhizal Genomics Consortium"/>
            <person name="Kohler A."/>
            <person name="Kuo A."/>
            <person name="Nagy L.G."/>
            <person name="Floudas D."/>
            <person name="Copeland A."/>
            <person name="Barry K.W."/>
            <person name="Cichocki N."/>
            <person name="Veneault-Fourrey C."/>
            <person name="LaButti K."/>
            <person name="Lindquist E.A."/>
            <person name="Lipzen A."/>
            <person name="Lundell T."/>
            <person name="Morin E."/>
            <person name="Murat C."/>
            <person name="Riley R."/>
            <person name="Ohm R."/>
            <person name="Sun H."/>
            <person name="Tunlid A."/>
            <person name="Henrissat B."/>
            <person name="Grigoriev I.V."/>
            <person name="Hibbett D.S."/>
            <person name="Martin F."/>
        </authorList>
    </citation>
    <scope>NUCLEOTIDE SEQUENCE [LARGE SCALE GENOMIC DNA]</scope>
    <source>
        <strain evidence="2">h7</strain>
    </source>
</reference>
<sequence>MTHIRTAAYPTERSVEFNLTAELYPAEAYNECADASPRKISVTIRQPEANSDESYAFVEDHIGDRRKPFVYSIPVTVRHGRRQITFILFFKNHPLARPNACLESFVEVGIGGSFLRSDVVVMKAGTRRPGYVNIQHKDRKLITWFMKKICKKQVMAGNLSNLPKGFSANKSTGIVTDI</sequence>
<organism evidence="1 2">
    <name type="scientific">Hebeloma cylindrosporum</name>
    <dbReference type="NCBI Taxonomy" id="76867"/>
    <lineage>
        <taxon>Eukaryota</taxon>
        <taxon>Fungi</taxon>
        <taxon>Dikarya</taxon>
        <taxon>Basidiomycota</taxon>
        <taxon>Agaricomycotina</taxon>
        <taxon>Agaricomycetes</taxon>
        <taxon>Agaricomycetidae</taxon>
        <taxon>Agaricales</taxon>
        <taxon>Agaricineae</taxon>
        <taxon>Hymenogastraceae</taxon>
        <taxon>Hebeloma</taxon>
    </lineage>
</organism>
<name>A0A0C2Y0X8_HEBCY</name>
<dbReference type="HOGENOM" id="CLU_1510805_0_0_1"/>
<dbReference type="Proteomes" id="UP000053424">
    <property type="component" value="Unassembled WGS sequence"/>
</dbReference>
<gene>
    <name evidence="1" type="ORF">M413DRAFT_33047</name>
</gene>
<evidence type="ECO:0000313" key="2">
    <source>
        <dbReference type="Proteomes" id="UP000053424"/>
    </source>
</evidence>